<protein>
    <recommendedName>
        <fullName evidence="1">Alginate export domain-containing protein</fullName>
    </recommendedName>
</protein>
<dbReference type="STRING" id="1107311.Q767_05560"/>
<proteinExistence type="predicted"/>
<dbReference type="eggNOG" id="COG3203">
    <property type="taxonomic scope" value="Bacteria"/>
</dbReference>
<evidence type="ECO:0000313" key="2">
    <source>
        <dbReference type="EMBL" id="KGO96379.1"/>
    </source>
</evidence>
<dbReference type="EMBL" id="JRLZ01000004">
    <property type="protein sequence ID" value="KGO96379.1"/>
    <property type="molecule type" value="Genomic_DNA"/>
</dbReference>
<sequence length="426" mass="48347">MKTFKKISLSFFAMVGIGTYAQEFNADLQLRPRYEYRNGYKAPLKNGELPTSFVSQRTRLKFDFKLDQFSTKVSLQNIRTWGDVPTTATADKNGVALFEAWGQYDFTDKWSARFGRQVIAYDNERIMGEIDWLQQGQSHDALLVSYHPANHRLDLGAAYNANAENQIRPSTPYTTNYKTFQYGWYHTNIDKVGLSLLLLNTGYEYQKTATTLETDYKQTFGTYLTFKNKAWDANLGIYGQSGKENNNKVNGFYAGAFVGYAFDSNFKLGAGYEYFSGKDQNDTSTDIKSFYPLFGTNHAFNGYMDYFYVGGNHKNSVGLQDAYLKLTYAKDKWQFNLMPHAFAASASVIDTNGEKMDSYLGTEIDFTAGYQLHKFIAATGGFSQMFGTSTMNILKGGNNVANNNWAWFMININPRIFSAKQPQPNQ</sequence>
<dbReference type="PATRIC" id="fig|1107311.3.peg.1528"/>
<keyword evidence="3" id="KW-1185">Reference proteome</keyword>
<name>V6SAB6_9FLAO</name>
<comment type="caution">
    <text evidence="2">The sequence shown here is derived from an EMBL/GenBank/DDBJ whole genome shotgun (WGS) entry which is preliminary data.</text>
</comment>
<accession>V6SAB6</accession>
<dbReference type="InterPro" id="IPR025388">
    <property type="entry name" value="Alginate_export_dom"/>
</dbReference>
<evidence type="ECO:0000313" key="3">
    <source>
        <dbReference type="Proteomes" id="UP000030149"/>
    </source>
</evidence>
<dbReference type="AlphaFoldDB" id="V6SAB6"/>
<reference evidence="2 3" key="2">
    <citation type="journal article" date="2015" name="Stand. Genomic Sci.">
        <title>High quality draft genomic sequence of Flavobacterium enshiense DK69(T) and comparison among Flavobacterium genomes.</title>
        <authorList>
            <person name="Zeng Z."/>
            <person name="Chen C."/>
            <person name="Du H."/>
            <person name="Wang G."/>
            <person name="Li M."/>
        </authorList>
    </citation>
    <scope>NUCLEOTIDE SEQUENCE [LARGE SCALE GENOMIC DNA]</scope>
    <source>
        <strain evidence="2 3">DK69</strain>
    </source>
</reference>
<evidence type="ECO:0000259" key="1">
    <source>
        <dbReference type="Pfam" id="PF13372"/>
    </source>
</evidence>
<dbReference type="Gene3D" id="2.40.160.100">
    <property type="match status" value="1"/>
</dbReference>
<dbReference type="Pfam" id="PF13372">
    <property type="entry name" value="Alginate_exp"/>
    <property type="match status" value="1"/>
</dbReference>
<dbReference type="InterPro" id="IPR053728">
    <property type="entry name" value="Alginate_Permeability_Chnl"/>
</dbReference>
<dbReference type="RefSeq" id="WP_023573553.1">
    <property type="nucleotide sequence ID" value="NZ_AVCS01000009.1"/>
</dbReference>
<gene>
    <name evidence="2" type="ORF">Q767_05560</name>
</gene>
<feature type="domain" description="Alginate export" evidence="1">
    <location>
        <begin position="28"/>
        <end position="374"/>
    </location>
</feature>
<organism evidence="2 3">
    <name type="scientific">Flavobacterium enshiense DK69</name>
    <dbReference type="NCBI Taxonomy" id="1107311"/>
    <lineage>
        <taxon>Bacteria</taxon>
        <taxon>Pseudomonadati</taxon>
        <taxon>Bacteroidota</taxon>
        <taxon>Flavobacteriia</taxon>
        <taxon>Flavobacteriales</taxon>
        <taxon>Flavobacteriaceae</taxon>
        <taxon>Flavobacterium</taxon>
    </lineage>
</organism>
<reference evidence="3" key="1">
    <citation type="submission" date="2013-09" db="EMBL/GenBank/DDBJ databases">
        <authorList>
            <person name="Zeng Z."/>
            <person name="Chen C."/>
        </authorList>
    </citation>
    <scope>NUCLEOTIDE SEQUENCE [LARGE SCALE GENOMIC DNA]</scope>
    <source>
        <strain evidence="3">DK69</strain>
    </source>
</reference>
<dbReference type="Proteomes" id="UP000030149">
    <property type="component" value="Unassembled WGS sequence"/>
</dbReference>